<keyword evidence="5 7" id="KW-1133">Transmembrane helix</keyword>
<keyword evidence="6 7" id="KW-0472">Membrane</keyword>
<evidence type="ECO:0000256" key="5">
    <source>
        <dbReference type="ARBA" id="ARBA00022989"/>
    </source>
</evidence>
<gene>
    <name evidence="10" type="ORF">FY030_00800</name>
</gene>
<feature type="transmembrane region" description="Helical" evidence="7">
    <location>
        <begin position="372"/>
        <end position="391"/>
    </location>
</feature>
<evidence type="ECO:0000256" key="1">
    <source>
        <dbReference type="ARBA" id="ARBA00004651"/>
    </source>
</evidence>
<feature type="compositionally biased region" description="Polar residues" evidence="8">
    <location>
        <begin position="18"/>
        <end position="30"/>
    </location>
</feature>
<evidence type="ECO:0000256" key="2">
    <source>
        <dbReference type="ARBA" id="ARBA00022448"/>
    </source>
</evidence>
<evidence type="ECO:0000256" key="6">
    <source>
        <dbReference type="ARBA" id="ARBA00023136"/>
    </source>
</evidence>
<dbReference type="AlphaFoldDB" id="A0A5J6V1J1"/>
<feature type="transmembrane region" description="Helical" evidence="7">
    <location>
        <begin position="311"/>
        <end position="336"/>
    </location>
</feature>
<reference evidence="10 11" key="1">
    <citation type="submission" date="2019-09" db="EMBL/GenBank/DDBJ databases">
        <title>Serinicoccus pratensis sp. nov., isolated from meadow soil.</title>
        <authorList>
            <person name="Zhang W."/>
        </authorList>
    </citation>
    <scope>NUCLEOTIDE SEQUENCE [LARGE SCALE GENOMIC DNA]</scope>
    <source>
        <strain evidence="10 11">W204</strain>
    </source>
</reference>
<dbReference type="RefSeq" id="WP_158059853.1">
    <property type="nucleotide sequence ID" value="NZ_CP044427.1"/>
</dbReference>
<dbReference type="PANTHER" id="PTHR30193:SF18">
    <property type="entry name" value="OSMOPROTECTIVE COMPOUNDS UPTAKE PERMEASE PROTEIN GGTC"/>
    <property type="match status" value="1"/>
</dbReference>
<keyword evidence="2 7" id="KW-0813">Transport</keyword>
<dbReference type="CDD" id="cd06261">
    <property type="entry name" value="TM_PBP2"/>
    <property type="match status" value="1"/>
</dbReference>
<feature type="domain" description="ABC transmembrane type-1" evidence="9">
    <location>
        <begin position="169"/>
        <end position="388"/>
    </location>
</feature>
<evidence type="ECO:0000256" key="4">
    <source>
        <dbReference type="ARBA" id="ARBA00022692"/>
    </source>
</evidence>
<accession>A0A5J6V1J1</accession>
<evidence type="ECO:0000256" key="3">
    <source>
        <dbReference type="ARBA" id="ARBA00022475"/>
    </source>
</evidence>
<feature type="transmembrane region" description="Helical" evidence="7">
    <location>
        <begin position="175"/>
        <end position="195"/>
    </location>
</feature>
<dbReference type="PROSITE" id="PS50928">
    <property type="entry name" value="ABC_TM1"/>
    <property type="match status" value="1"/>
</dbReference>
<keyword evidence="11" id="KW-1185">Reference proteome</keyword>
<evidence type="ECO:0000313" key="10">
    <source>
        <dbReference type="EMBL" id="QFG67455.1"/>
    </source>
</evidence>
<feature type="transmembrane region" description="Helical" evidence="7">
    <location>
        <begin position="268"/>
        <end position="290"/>
    </location>
</feature>
<feature type="transmembrane region" description="Helical" evidence="7">
    <location>
        <begin position="207"/>
        <end position="231"/>
    </location>
</feature>
<sequence>MTTSQSTPPVGEDVPQSPDVSAVQQQTPSTGPKDAGLQPVKLLIGVLGIALTVWFLGNLFLAFAWYPGWFFNSRILMATLGLVAGVGGAAVLFWFLNLAIEALPRRLEHGVMPYAFLLPGFSLIGLMLLYPTIQTIHYSFANRDSTRYAEPIWANYQALFASSAFWSAIFNNLLWIAIVPAVTVALGVAVAVLADKLSASGEKWSKSFIFLPMAISFVAASTIWLTTIYGYRPPGEPQIAVLNAFAVNVLGMDPQPWLDISTGRLNSLLLMVILIWLQTGFAMVLLSSAIKNVPEDTIEAARIDGASELQIFWQVVIPQIWGTIVTVFITVLILVMKVFDIVYVLTNGRNNTDVIANMFFRELFTNQNAGRATALIVVLLVAVIPILIYQVRDFRKQEAMR</sequence>
<feature type="region of interest" description="Disordered" evidence="8">
    <location>
        <begin position="1"/>
        <end position="33"/>
    </location>
</feature>
<dbReference type="SUPFAM" id="SSF161098">
    <property type="entry name" value="MetI-like"/>
    <property type="match status" value="1"/>
</dbReference>
<protein>
    <submittedName>
        <fullName evidence="10">Sugar ABC transporter permease</fullName>
    </submittedName>
</protein>
<keyword evidence="4 7" id="KW-0812">Transmembrane</keyword>
<comment type="similarity">
    <text evidence="7">Belongs to the binding-protein-dependent transport system permease family.</text>
</comment>
<dbReference type="KEGG" id="serw:FY030_00800"/>
<dbReference type="InterPro" id="IPR035906">
    <property type="entry name" value="MetI-like_sf"/>
</dbReference>
<dbReference type="OrthoDB" id="9805974at2"/>
<evidence type="ECO:0000313" key="11">
    <source>
        <dbReference type="Proteomes" id="UP000326546"/>
    </source>
</evidence>
<dbReference type="Pfam" id="PF00528">
    <property type="entry name" value="BPD_transp_1"/>
    <property type="match status" value="1"/>
</dbReference>
<proteinExistence type="inferred from homology"/>
<dbReference type="GO" id="GO:0005886">
    <property type="term" value="C:plasma membrane"/>
    <property type="evidence" value="ECO:0007669"/>
    <property type="project" value="UniProtKB-SubCell"/>
</dbReference>
<dbReference type="Gene3D" id="1.10.3720.10">
    <property type="entry name" value="MetI-like"/>
    <property type="match status" value="1"/>
</dbReference>
<name>A0A5J6V1J1_9MICO</name>
<organism evidence="10 11">
    <name type="scientific">Ornithinimicrobium pratense</name>
    <dbReference type="NCBI Taxonomy" id="2593973"/>
    <lineage>
        <taxon>Bacteria</taxon>
        <taxon>Bacillati</taxon>
        <taxon>Actinomycetota</taxon>
        <taxon>Actinomycetes</taxon>
        <taxon>Micrococcales</taxon>
        <taxon>Ornithinimicrobiaceae</taxon>
        <taxon>Ornithinimicrobium</taxon>
    </lineage>
</organism>
<comment type="subcellular location">
    <subcellularLocation>
        <location evidence="1 7">Cell membrane</location>
        <topology evidence="1 7">Multi-pass membrane protein</topology>
    </subcellularLocation>
</comment>
<evidence type="ECO:0000259" key="9">
    <source>
        <dbReference type="PROSITE" id="PS50928"/>
    </source>
</evidence>
<dbReference type="EMBL" id="CP044427">
    <property type="protein sequence ID" value="QFG67455.1"/>
    <property type="molecule type" value="Genomic_DNA"/>
</dbReference>
<feature type="transmembrane region" description="Helical" evidence="7">
    <location>
        <begin position="75"/>
        <end position="96"/>
    </location>
</feature>
<feature type="transmembrane region" description="Helical" evidence="7">
    <location>
        <begin position="42"/>
        <end position="63"/>
    </location>
</feature>
<dbReference type="PANTHER" id="PTHR30193">
    <property type="entry name" value="ABC TRANSPORTER PERMEASE PROTEIN"/>
    <property type="match status" value="1"/>
</dbReference>
<evidence type="ECO:0000256" key="7">
    <source>
        <dbReference type="RuleBase" id="RU363032"/>
    </source>
</evidence>
<keyword evidence="3" id="KW-1003">Cell membrane</keyword>
<feature type="transmembrane region" description="Helical" evidence="7">
    <location>
        <begin position="111"/>
        <end position="131"/>
    </location>
</feature>
<dbReference type="InterPro" id="IPR051393">
    <property type="entry name" value="ABC_transporter_permease"/>
</dbReference>
<dbReference type="Proteomes" id="UP000326546">
    <property type="component" value="Chromosome"/>
</dbReference>
<dbReference type="GO" id="GO:0055085">
    <property type="term" value="P:transmembrane transport"/>
    <property type="evidence" value="ECO:0007669"/>
    <property type="project" value="InterPro"/>
</dbReference>
<evidence type="ECO:0000256" key="8">
    <source>
        <dbReference type="SAM" id="MobiDB-lite"/>
    </source>
</evidence>
<dbReference type="InterPro" id="IPR000515">
    <property type="entry name" value="MetI-like"/>
</dbReference>